<evidence type="ECO:0000256" key="1">
    <source>
        <dbReference type="SAM" id="SignalP"/>
    </source>
</evidence>
<feature type="signal peptide" evidence="1">
    <location>
        <begin position="1"/>
        <end position="27"/>
    </location>
</feature>
<dbReference type="Proteomes" id="UP001501352">
    <property type="component" value="Unassembled WGS sequence"/>
</dbReference>
<sequence length="220" mass="23140">MGNRNWVLAGLVLATIAAAGAGATAFAHDEAPTPVTSPEAHAVAQAVTAAELARWGRERGDAGALIMAARLLAEVPVRQGEGDAPILTPGRLLDEAAALSPGNETLLAAIDRLREPLMRGVRSSSFGAGPVFTVKQLRARETWSFEVDAREGEVLRVAAIGDGDTNIDLAIRNTRGAVICRDGFGDHYPVCTVSPRPGGKMQVNVQNRGDVWTSIQVLSN</sequence>
<reference evidence="2 3" key="1">
    <citation type="journal article" date="2019" name="Int. J. Syst. Evol. Microbiol.">
        <title>The Global Catalogue of Microorganisms (GCM) 10K type strain sequencing project: providing services to taxonomists for standard genome sequencing and annotation.</title>
        <authorList>
            <consortium name="The Broad Institute Genomics Platform"/>
            <consortium name="The Broad Institute Genome Sequencing Center for Infectious Disease"/>
            <person name="Wu L."/>
            <person name="Ma J."/>
        </authorList>
    </citation>
    <scope>NUCLEOTIDE SEQUENCE [LARGE SCALE GENOMIC DNA]</scope>
    <source>
        <strain evidence="2 3">JCM 12928</strain>
    </source>
</reference>
<dbReference type="RefSeq" id="WP_343790713.1">
    <property type="nucleotide sequence ID" value="NZ_BAAAGA010000001.1"/>
</dbReference>
<gene>
    <name evidence="2" type="ORF">GCM10009422_07970</name>
</gene>
<name>A0ABN1GPI0_9CAUL</name>
<evidence type="ECO:0000313" key="3">
    <source>
        <dbReference type="Proteomes" id="UP001501352"/>
    </source>
</evidence>
<feature type="chain" id="PRO_5045553150" evidence="1">
    <location>
        <begin position="28"/>
        <end position="220"/>
    </location>
</feature>
<evidence type="ECO:0000313" key="2">
    <source>
        <dbReference type="EMBL" id="GAA0615344.1"/>
    </source>
</evidence>
<dbReference type="EMBL" id="BAAAGA010000001">
    <property type="protein sequence ID" value="GAA0615344.1"/>
    <property type="molecule type" value="Genomic_DNA"/>
</dbReference>
<keyword evidence="1" id="KW-0732">Signal</keyword>
<accession>A0ABN1GPI0</accession>
<comment type="caution">
    <text evidence="2">The sequence shown here is derived from an EMBL/GenBank/DDBJ whole genome shotgun (WGS) entry which is preliminary data.</text>
</comment>
<protein>
    <submittedName>
        <fullName evidence="2">Uncharacterized protein</fullName>
    </submittedName>
</protein>
<keyword evidence="3" id="KW-1185">Reference proteome</keyword>
<proteinExistence type="predicted"/>
<organism evidence="2 3">
    <name type="scientific">Brevundimonas kwangchunensis</name>
    <dbReference type="NCBI Taxonomy" id="322163"/>
    <lineage>
        <taxon>Bacteria</taxon>
        <taxon>Pseudomonadati</taxon>
        <taxon>Pseudomonadota</taxon>
        <taxon>Alphaproteobacteria</taxon>
        <taxon>Caulobacterales</taxon>
        <taxon>Caulobacteraceae</taxon>
        <taxon>Brevundimonas</taxon>
    </lineage>
</organism>